<sequence>MVSHHHAIGTATHRGRSFACVIQDDRVWNVASLPGLAGFGNTLAIFEAWDEVDGKLSAIMAAPPAAGAVDLADVRLEAPLRPRQIFCSGANYRRHVAELSAKQPDPAAEGLTSEERLARAMAMMDERSRTGTPYAFVKLPSAVTGPYDRIILPKGAAEPDWELELGVVIGRPARNVPRTDALSVVAGYVVTNDITVRDRVYRPDLKAIGTDWLSSKCAETFLPTGPWIVPARFVPDPQALRITLTLNGQVMQDDSTADMIFDVARQIEYVSSRVRLLPGDILCTGSPAGNGTHHQRFLQPGDVVEGTITGLGTQTLTCVAESD</sequence>
<gene>
    <name evidence="4" type="ORF">FZ942_25005</name>
</gene>
<proteinExistence type="inferred from homology"/>
<dbReference type="SUPFAM" id="SSF56529">
    <property type="entry name" value="FAH"/>
    <property type="match status" value="1"/>
</dbReference>
<evidence type="ECO:0000259" key="3">
    <source>
        <dbReference type="Pfam" id="PF01557"/>
    </source>
</evidence>
<dbReference type="Gene3D" id="3.90.850.10">
    <property type="entry name" value="Fumarylacetoacetase-like, C-terminal domain"/>
    <property type="match status" value="1"/>
</dbReference>
<keyword evidence="2" id="KW-0479">Metal-binding</keyword>
<accession>A0A5A9GJ57</accession>
<evidence type="ECO:0000256" key="1">
    <source>
        <dbReference type="ARBA" id="ARBA00010211"/>
    </source>
</evidence>
<dbReference type="GO" id="GO:0016787">
    <property type="term" value="F:hydrolase activity"/>
    <property type="evidence" value="ECO:0007669"/>
    <property type="project" value="UniProtKB-KW"/>
</dbReference>
<organism evidence="4 5">
    <name type="scientific">Azospirillum lipoferum</name>
    <dbReference type="NCBI Taxonomy" id="193"/>
    <lineage>
        <taxon>Bacteria</taxon>
        <taxon>Pseudomonadati</taxon>
        <taxon>Pseudomonadota</taxon>
        <taxon>Alphaproteobacteria</taxon>
        <taxon>Rhodospirillales</taxon>
        <taxon>Azospirillaceae</taxon>
        <taxon>Azospirillum</taxon>
    </lineage>
</organism>
<dbReference type="Proteomes" id="UP000324927">
    <property type="component" value="Unassembled WGS sequence"/>
</dbReference>
<feature type="domain" description="Fumarylacetoacetase-like C-terminal" evidence="3">
    <location>
        <begin position="84"/>
        <end position="315"/>
    </location>
</feature>
<dbReference type="InterPro" id="IPR011234">
    <property type="entry name" value="Fumarylacetoacetase-like_C"/>
</dbReference>
<dbReference type="InterPro" id="IPR036663">
    <property type="entry name" value="Fumarylacetoacetase_C_sf"/>
</dbReference>
<comment type="similarity">
    <text evidence="1">Belongs to the FAH family.</text>
</comment>
<dbReference type="PANTHER" id="PTHR42796:SF4">
    <property type="entry name" value="FUMARYLACETOACETATE HYDROLASE DOMAIN-CONTAINING PROTEIN 2A"/>
    <property type="match status" value="1"/>
</dbReference>
<evidence type="ECO:0000256" key="2">
    <source>
        <dbReference type="ARBA" id="ARBA00022723"/>
    </source>
</evidence>
<dbReference type="GO" id="GO:0046872">
    <property type="term" value="F:metal ion binding"/>
    <property type="evidence" value="ECO:0007669"/>
    <property type="project" value="UniProtKB-KW"/>
</dbReference>
<comment type="caution">
    <text evidence="4">The sequence shown here is derived from an EMBL/GenBank/DDBJ whole genome shotgun (WGS) entry which is preliminary data.</text>
</comment>
<dbReference type="Pfam" id="PF01557">
    <property type="entry name" value="FAA_hydrolase"/>
    <property type="match status" value="1"/>
</dbReference>
<dbReference type="EMBL" id="VTTN01000012">
    <property type="protein sequence ID" value="KAA0593269.1"/>
    <property type="molecule type" value="Genomic_DNA"/>
</dbReference>
<dbReference type="PANTHER" id="PTHR42796">
    <property type="entry name" value="FUMARYLACETOACETATE HYDROLASE DOMAIN-CONTAINING PROTEIN 2A-RELATED"/>
    <property type="match status" value="1"/>
</dbReference>
<dbReference type="AlphaFoldDB" id="A0A5A9GJ57"/>
<evidence type="ECO:0000313" key="4">
    <source>
        <dbReference type="EMBL" id="KAA0593269.1"/>
    </source>
</evidence>
<keyword evidence="4" id="KW-0378">Hydrolase</keyword>
<evidence type="ECO:0000313" key="5">
    <source>
        <dbReference type="Proteomes" id="UP000324927"/>
    </source>
</evidence>
<dbReference type="GO" id="GO:0044281">
    <property type="term" value="P:small molecule metabolic process"/>
    <property type="evidence" value="ECO:0007669"/>
    <property type="project" value="UniProtKB-ARBA"/>
</dbReference>
<reference evidence="4 5" key="1">
    <citation type="submission" date="2019-08" db="EMBL/GenBank/DDBJ databases">
        <authorList>
            <person name="Grouzdev D."/>
            <person name="Tikhonova E."/>
            <person name="Kravchenko I."/>
        </authorList>
    </citation>
    <scope>NUCLEOTIDE SEQUENCE [LARGE SCALE GENOMIC DNA]</scope>
    <source>
        <strain evidence="4 5">59b</strain>
    </source>
</reference>
<keyword evidence="5" id="KW-1185">Reference proteome</keyword>
<protein>
    <submittedName>
        <fullName evidence="4">Fumarylacetoacetate hydrolase family protein</fullName>
    </submittedName>
</protein>
<dbReference type="InterPro" id="IPR051121">
    <property type="entry name" value="FAH"/>
</dbReference>
<name>A0A5A9GJ57_AZOLI</name>
<dbReference type="OrthoDB" id="5197601at2"/>